<dbReference type="GO" id="GO:0005576">
    <property type="term" value="C:extracellular region"/>
    <property type="evidence" value="ECO:0007669"/>
    <property type="project" value="UniProtKB-SubCell"/>
</dbReference>
<evidence type="ECO:0000256" key="2">
    <source>
        <dbReference type="ARBA" id="ARBA00005581"/>
    </source>
</evidence>
<comment type="similarity">
    <text evidence="2 6">Belongs to the plant self-incompatibility (S1) protein family.</text>
</comment>
<comment type="subcellular location">
    <subcellularLocation>
        <location evidence="1 6">Secreted</location>
    </subcellularLocation>
</comment>
<comment type="caution">
    <text evidence="7">The sequence shown here is derived from an EMBL/GenBank/DDBJ whole genome shotgun (WGS) entry which is preliminary data.</text>
</comment>
<dbReference type="GO" id="GO:0060320">
    <property type="term" value="P:rejection of self pollen"/>
    <property type="evidence" value="ECO:0007669"/>
    <property type="project" value="UniProtKB-KW"/>
</dbReference>
<keyword evidence="3 6" id="KW-0713">Self-incompatibility</keyword>
<organism evidence="7 8">
    <name type="scientific">Rubus argutus</name>
    <name type="common">Southern blackberry</name>
    <dbReference type="NCBI Taxonomy" id="59490"/>
    <lineage>
        <taxon>Eukaryota</taxon>
        <taxon>Viridiplantae</taxon>
        <taxon>Streptophyta</taxon>
        <taxon>Embryophyta</taxon>
        <taxon>Tracheophyta</taxon>
        <taxon>Spermatophyta</taxon>
        <taxon>Magnoliopsida</taxon>
        <taxon>eudicotyledons</taxon>
        <taxon>Gunneridae</taxon>
        <taxon>Pentapetalae</taxon>
        <taxon>rosids</taxon>
        <taxon>fabids</taxon>
        <taxon>Rosales</taxon>
        <taxon>Rosaceae</taxon>
        <taxon>Rosoideae</taxon>
        <taxon>Rosoideae incertae sedis</taxon>
        <taxon>Rubus</taxon>
    </lineage>
</organism>
<dbReference type="Proteomes" id="UP001457282">
    <property type="component" value="Unassembled WGS sequence"/>
</dbReference>
<evidence type="ECO:0000313" key="8">
    <source>
        <dbReference type="Proteomes" id="UP001457282"/>
    </source>
</evidence>
<proteinExistence type="inferred from homology"/>
<sequence length="140" mass="15937">MGSLFGIRAVMLMLLLLFLTIACDAASRKKHVRVTNELGGGLTLKVHCKSADNDIGLQVLPPNAFFEFSFSSGIFAITDFYCSFQWPGGFKWYDIYEDGKDYLECDKCWWAVRTTEYGPQPCRLNLSNGKYEICKPWNPK</sequence>
<keyword evidence="5 6" id="KW-0732">Signal</keyword>
<keyword evidence="8" id="KW-1185">Reference proteome</keyword>
<dbReference type="PANTHER" id="PTHR31232">
    <property type="match status" value="1"/>
</dbReference>
<gene>
    <name evidence="7" type="ORF">M0R45_018268</name>
</gene>
<evidence type="ECO:0000256" key="5">
    <source>
        <dbReference type="ARBA" id="ARBA00022729"/>
    </source>
</evidence>
<evidence type="ECO:0000313" key="7">
    <source>
        <dbReference type="EMBL" id="KAK9930968.1"/>
    </source>
</evidence>
<dbReference type="EMBL" id="JBEDUW010000004">
    <property type="protein sequence ID" value="KAK9930968.1"/>
    <property type="molecule type" value="Genomic_DNA"/>
</dbReference>
<protein>
    <recommendedName>
        <fullName evidence="6">S-protein homolog</fullName>
    </recommendedName>
</protein>
<evidence type="ECO:0000256" key="6">
    <source>
        <dbReference type="RuleBase" id="RU367044"/>
    </source>
</evidence>
<reference evidence="7 8" key="1">
    <citation type="journal article" date="2023" name="G3 (Bethesda)">
        <title>A chromosome-length genome assembly and annotation of blackberry (Rubus argutus, cv. 'Hillquist').</title>
        <authorList>
            <person name="Bruna T."/>
            <person name="Aryal R."/>
            <person name="Dudchenko O."/>
            <person name="Sargent D.J."/>
            <person name="Mead D."/>
            <person name="Buti M."/>
            <person name="Cavallini A."/>
            <person name="Hytonen T."/>
            <person name="Andres J."/>
            <person name="Pham M."/>
            <person name="Weisz D."/>
            <person name="Mascagni F."/>
            <person name="Usai G."/>
            <person name="Natali L."/>
            <person name="Bassil N."/>
            <person name="Fernandez G.E."/>
            <person name="Lomsadze A."/>
            <person name="Armour M."/>
            <person name="Olukolu B."/>
            <person name="Poorten T."/>
            <person name="Britton C."/>
            <person name="Davik J."/>
            <person name="Ashrafi H."/>
            <person name="Aiden E.L."/>
            <person name="Borodovsky M."/>
            <person name="Worthington M."/>
        </authorList>
    </citation>
    <scope>NUCLEOTIDE SEQUENCE [LARGE SCALE GENOMIC DNA]</scope>
    <source>
        <strain evidence="7">PI 553951</strain>
    </source>
</reference>
<dbReference type="Pfam" id="PF05938">
    <property type="entry name" value="Self-incomp_S1"/>
    <property type="match status" value="1"/>
</dbReference>
<keyword evidence="4 6" id="KW-0964">Secreted</keyword>
<dbReference type="PANTHER" id="PTHR31232:SF43">
    <property type="entry name" value="S-PROTEIN HOMOLOG 29-RELATED"/>
    <property type="match status" value="1"/>
</dbReference>
<feature type="signal peptide" evidence="6">
    <location>
        <begin position="1"/>
        <end position="25"/>
    </location>
</feature>
<feature type="chain" id="PRO_5043093005" description="S-protein homolog" evidence="6">
    <location>
        <begin position="26"/>
        <end position="140"/>
    </location>
</feature>
<evidence type="ECO:0000256" key="4">
    <source>
        <dbReference type="ARBA" id="ARBA00022525"/>
    </source>
</evidence>
<name>A0AAW1X261_RUBAR</name>
<dbReference type="AlphaFoldDB" id="A0AAW1X261"/>
<evidence type="ECO:0000256" key="3">
    <source>
        <dbReference type="ARBA" id="ARBA00022471"/>
    </source>
</evidence>
<evidence type="ECO:0000256" key="1">
    <source>
        <dbReference type="ARBA" id="ARBA00004613"/>
    </source>
</evidence>
<accession>A0AAW1X261</accession>
<dbReference type="InterPro" id="IPR010264">
    <property type="entry name" value="Self-incomp_S1"/>
</dbReference>